<dbReference type="FunFam" id="3.10.250.10:FF:000008">
    <property type="entry name" value="Lysyl oxidase homolog 2"/>
    <property type="match status" value="1"/>
</dbReference>
<evidence type="ECO:0000256" key="12">
    <source>
        <dbReference type="ARBA" id="ARBA00023157"/>
    </source>
</evidence>
<dbReference type="InterPro" id="IPR050912">
    <property type="entry name" value="LOX-like_protein"/>
</dbReference>
<dbReference type="PROSITE" id="PS50287">
    <property type="entry name" value="SRCR_2"/>
    <property type="match status" value="4"/>
</dbReference>
<keyword evidence="9 16" id="KW-0801">TPQ</keyword>
<keyword evidence="4 16" id="KW-0886">LTQ</keyword>
<dbReference type="GeneTree" id="ENSGT00940000158157"/>
<reference evidence="18" key="2">
    <citation type="submission" date="2025-08" db="UniProtKB">
        <authorList>
            <consortium name="Ensembl"/>
        </authorList>
    </citation>
    <scope>IDENTIFICATION</scope>
</reference>
<comment type="caution">
    <text evidence="15">Lacks conserved residue(s) required for the propagation of feature annotation.</text>
</comment>
<keyword evidence="10 16" id="KW-0560">Oxidoreductase</keyword>
<keyword evidence="13" id="KW-0325">Glycoprotein</keyword>
<evidence type="ECO:0000256" key="16">
    <source>
        <dbReference type="RuleBase" id="RU367046"/>
    </source>
</evidence>
<feature type="disulfide bond" evidence="15">
    <location>
        <begin position="279"/>
        <end position="343"/>
    </location>
</feature>
<reference evidence="18" key="3">
    <citation type="submission" date="2025-09" db="UniProtKB">
        <authorList>
            <consortium name="Ensembl"/>
        </authorList>
    </citation>
    <scope>IDENTIFICATION</scope>
</reference>
<comment type="cofactor">
    <cofactor evidence="1 16">
        <name>Cu cation</name>
        <dbReference type="ChEBI" id="CHEBI:23378"/>
    </cofactor>
</comment>
<dbReference type="Pfam" id="PF01186">
    <property type="entry name" value="Lysyl_oxidase"/>
    <property type="match status" value="1"/>
</dbReference>
<feature type="disulfide bond" evidence="15">
    <location>
        <begin position="28"/>
        <end position="92"/>
    </location>
</feature>
<comment type="similarity">
    <text evidence="3 16">Belongs to the lysyl oxidase family.</text>
</comment>
<keyword evidence="8" id="KW-0677">Repeat</keyword>
<reference evidence="19" key="1">
    <citation type="journal article" date="2018" name="PLoS ONE">
        <title>Chinook salmon (Oncorhynchus tshawytscha) genome and transcriptome.</title>
        <authorList>
            <person name="Christensen K.A."/>
            <person name="Leong J.S."/>
            <person name="Sakhrani D."/>
            <person name="Biagi C.A."/>
            <person name="Minkley D.R."/>
            <person name="Withler R.E."/>
            <person name="Rondeau E.B."/>
            <person name="Koop B.F."/>
            <person name="Devlin R.H."/>
        </authorList>
    </citation>
    <scope>NUCLEOTIDE SEQUENCE [LARGE SCALE GENOMIC DNA]</scope>
</reference>
<evidence type="ECO:0000259" key="17">
    <source>
        <dbReference type="PROSITE" id="PS50287"/>
    </source>
</evidence>
<dbReference type="InterPro" id="IPR001695">
    <property type="entry name" value="Lysyl_oxidase"/>
</dbReference>
<dbReference type="PRINTS" id="PR00074">
    <property type="entry name" value="LYSYLOXIDASE"/>
</dbReference>
<comment type="function">
    <text evidence="16">Mediates the post-translational oxidative deamination of lysine residues on target proteins leading to the formation of deaminated lysine (allysine).</text>
</comment>
<dbReference type="PRINTS" id="PR00258">
    <property type="entry name" value="SPERACTRCPTR"/>
</dbReference>
<evidence type="ECO:0000256" key="11">
    <source>
        <dbReference type="ARBA" id="ARBA00023008"/>
    </source>
</evidence>
<evidence type="ECO:0000256" key="2">
    <source>
        <dbReference type="ARBA" id="ARBA00004239"/>
    </source>
</evidence>
<proteinExistence type="inferred from homology"/>
<feature type="disulfide bond" evidence="15">
    <location>
        <begin position="72"/>
        <end position="82"/>
    </location>
</feature>
<evidence type="ECO:0000256" key="7">
    <source>
        <dbReference type="ARBA" id="ARBA00022729"/>
    </source>
</evidence>
<keyword evidence="7" id="KW-0732">Signal</keyword>
<dbReference type="EC" id="1.4.3.13" evidence="16"/>
<feature type="disulfide bond" evidence="15">
    <location>
        <begin position="323"/>
        <end position="333"/>
    </location>
</feature>
<keyword evidence="11 16" id="KW-0186">Copper</keyword>
<dbReference type="PANTHER" id="PTHR45817">
    <property type="entry name" value="LYSYL OXIDASE-LIKE-RELATED"/>
    <property type="match status" value="1"/>
</dbReference>
<dbReference type="InterPro" id="IPR019828">
    <property type="entry name" value="Lysyl_oxidase_CS"/>
</dbReference>
<feature type="domain" description="SRCR" evidence="17">
    <location>
        <begin position="1"/>
        <end position="103"/>
    </location>
</feature>
<dbReference type="GO" id="GO:0005615">
    <property type="term" value="C:extracellular space"/>
    <property type="evidence" value="ECO:0007669"/>
    <property type="project" value="UniProtKB-UniRule"/>
</dbReference>
<evidence type="ECO:0000256" key="15">
    <source>
        <dbReference type="PROSITE-ProRule" id="PRU00196"/>
    </source>
</evidence>
<evidence type="ECO:0000256" key="5">
    <source>
        <dbReference type="ARBA" id="ARBA00022525"/>
    </source>
</evidence>
<evidence type="ECO:0000256" key="4">
    <source>
        <dbReference type="ARBA" id="ARBA00022477"/>
    </source>
</evidence>
<dbReference type="InterPro" id="IPR001190">
    <property type="entry name" value="SRCR"/>
</dbReference>
<feature type="disulfide bond" evidence="15">
    <location>
        <begin position="41"/>
        <end position="102"/>
    </location>
</feature>
<dbReference type="PANTHER" id="PTHR45817:SF2">
    <property type="entry name" value="LYSYL OXIDASE HOMOLOG 3"/>
    <property type="match status" value="1"/>
</dbReference>
<accession>A0AAZ3SRZ3</accession>
<dbReference type="SMART" id="SM00202">
    <property type="entry name" value="SR"/>
    <property type="match status" value="4"/>
</dbReference>
<keyword evidence="19" id="KW-1185">Reference proteome</keyword>
<organism evidence="18 19">
    <name type="scientific">Oncorhynchus tshawytscha</name>
    <name type="common">Chinook salmon</name>
    <name type="synonym">Salmo tshawytscha</name>
    <dbReference type="NCBI Taxonomy" id="74940"/>
    <lineage>
        <taxon>Eukaryota</taxon>
        <taxon>Metazoa</taxon>
        <taxon>Chordata</taxon>
        <taxon>Craniata</taxon>
        <taxon>Vertebrata</taxon>
        <taxon>Euteleostomi</taxon>
        <taxon>Actinopterygii</taxon>
        <taxon>Neopterygii</taxon>
        <taxon>Teleostei</taxon>
        <taxon>Protacanthopterygii</taxon>
        <taxon>Salmoniformes</taxon>
        <taxon>Salmonidae</taxon>
        <taxon>Salmoninae</taxon>
        <taxon>Oncorhynchus</taxon>
    </lineage>
</organism>
<evidence type="ECO:0000313" key="18">
    <source>
        <dbReference type="Ensembl" id="ENSOTSP00005155769.1"/>
    </source>
</evidence>
<comment type="subcellular location">
    <subcellularLocation>
        <location evidence="2 16">Secreted</location>
        <location evidence="2 16">Extracellular space</location>
    </subcellularLocation>
</comment>
<dbReference type="FunFam" id="3.10.250.10:FF:000001">
    <property type="entry name" value="Lysyl oxidase 4 isoform X1"/>
    <property type="match status" value="2"/>
</dbReference>
<gene>
    <name evidence="18" type="primary">LOC112235582</name>
</gene>
<dbReference type="InterPro" id="IPR036772">
    <property type="entry name" value="SRCR-like_dom_sf"/>
</dbReference>
<evidence type="ECO:0000256" key="10">
    <source>
        <dbReference type="ARBA" id="ARBA00023002"/>
    </source>
</evidence>
<evidence type="ECO:0000256" key="14">
    <source>
        <dbReference type="ARBA" id="ARBA00047861"/>
    </source>
</evidence>
<dbReference type="Pfam" id="PF00530">
    <property type="entry name" value="SRCR"/>
    <property type="match status" value="4"/>
</dbReference>
<evidence type="ECO:0000313" key="19">
    <source>
        <dbReference type="Proteomes" id="UP000694402"/>
    </source>
</evidence>
<name>A0AAZ3SRZ3_ONCTS</name>
<dbReference type="Gene3D" id="3.10.250.10">
    <property type="entry name" value="SRCR-like domain"/>
    <property type="match status" value="4"/>
</dbReference>
<sequence length="700" mass="78210">AVPSGWVPRKHNEGRIEVFYKGEWGTICDDDFSLSNANVLCRQLGFVSATGWTHSAKYGKGQGKIWLDNVQCNGGEKSIDLCKSRGWGNSDCTHDEDAGVVCKDERLPGFVDSNVQVDEDRVEEVRLRSVVPTKKMPVTEGVVEIKYKDGWAQICDVGWTPTNTRVICGMLGFPHERKVNKNFYKLNTERQKHRYRLHSVACVGTEVHLAACPLETNKVNCLPSVEHSELTLLSSQYLCKSTVSLAFLSHQSTVRLKGGAKLGEGRVEVLKNNEWGTVCDDRWTLLSASVVCRELGFGSAKEALTGARMGEGMGPIHMNEVQCLGTEKSMWNCGFKNITSEDCQHVEDAAVRCNTPYMALENSIRLTGGRTRYEGRVEVLSTEANGTRSWGLICGGAWGTKEAMVACRQLGLGYANNGLQETWYWDSSNVTEMVMSGVKCTGSEMSLSHCQHHKTVSCQKTAAKFSAGVICSETASDLVLNAPLVQQSVYIEDRPLHMLYCAAEENCLSKSAASANWPYGHRRLLRFSSQIHNIGRADFRPKAGRHSWVWHACHGHYHSMDIFTHYDLLSSNGTKVAEGHKASFCLEDTECHEGISKRYECANFGEQGITVGCWDLYRHDIDCQWIDITDIKPGNYILQIVINPNFEVAESDFTNNAMKCNCKYDGHRIWLHNCHMGDAFSEEAERKFEKYPGQLNNQIS</sequence>
<feature type="disulfide bond" evidence="15">
    <location>
        <begin position="292"/>
        <end position="353"/>
    </location>
</feature>
<evidence type="ECO:0000256" key="3">
    <source>
        <dbReference type="ARBA" id="ARBA00007492"/>
    </source>
</evidence>
<dbReference type="GO" id="GO:0030199">
    <property type="term" value="P:collagen fibril organization"/>
    <property type="evidence" value="ECO:0007669"/>
    <property type="project" value="TreeGrafter"/>
</dbReference>
<evidence type="ECO:0000256" key="13">
    <source>
        <dbReference type="ARBA" id="ARBA00023180"/>
    </source>
</evidence>
<dbReference type="Ensembl" id="ENSOTST00005128136.1">
    <property type="protein sequence ID" value="ENSOTSP00005155769.1"/>
    <property type="gene ID" value="ENSOTSG00005072718.1"/>
</dbReference>
<comment type="PTM">
    <text evidence="16">The lysine tyrosylquinone cross-link (LTQ) is generated by condensation of the epsilon-amino group of a lysine with a topaquinone produced by oxidation of tyrosine.</text>
</comment>
<dbReference type="AlphaFoldDB" id="A0AAZ3SRZ3"/>
<dbReference type="PROSITE" id="PS00926">
    <property type="entry name" value="LYSYL_OXIDASE"/>
    <property type="match status" value="1"/>
</dbReference>
<evidence type="ECO:0000256" key="9">
    <source>
        <dbReference type="ARBA" id="ARBA00022772"/>
    </source>
</evidence>
<evidence type="ECO:0000256" key="1">
    <source>
        <dbReference type="ARBA" id="ARBA00001935"/>
    </source>
</evidence>
<dbReference type="Proteomes" id="UP000694402">
    <property type="component" value="Unassembled WGS sequence"/>
</dbReference>
<keyword evidence="5 16" id="KW-0964">Secreted</keyword>
<keyword evidence="12 15" id="KW-1015">Disulfide bond</keyword>
<dbReference type="GO" id="GO:0004720">
    <property type="term" value="F:protein-lysine 6-oxidase activity"/>
    <property type="evidence" value="ECO:0007669"/>
    <property type="project" value="UniProtKB-UniRule"/>
</dbReference>
<keyword evidence="6 16" id="KW-0479">Metal-binding</keyword>
<dbReference type="SUPFAM" id="SSF56487">
    <property type="entry name" value="SRCR-like"/>
    <property type="match status" value="4"/>
</dbReference>
<comment type="catalytic activity">
    <reaction evidence="14 16">
        <text>L-lysyl-[protein] + O2 + H2O = (S)-2-amino-6-oxohexanoyl-[protein] + H2O2 + NH4(+)</text>
        <dbReference type="Rhea" id="RHEA:24544"/>
        <dbReference type="Rhea" id="RHEA-COMP:9752"/>
        <dbReference type="Rhea" id="RHEA-COMP:12448"/>
        <dbReference type="ChEBI" id="CHEBI:15377"/>
        <dbReference type="ChEBI" id="CHEBI:15379"/>
        <dbReference type="ChEBI" id="CHEBI:16240"/>
        <dbReference type="ChEBI" id="CHEBI:28938"/>
        <dbReference type="ChEBI" id="CHEBI:29969"/>
        <dbReference type="ChEBI" id="CHEBI:131803"/>
        <dbReference type="EC" id="1.4.3.13"/>
    </reaction>
</comment>
<feature type="domain" description="SRCR" evidence="17">
    <location>
        <begin position="125"/>
        <end position="236"/>
    </location>
</feature>
<feature type="disulfide bond" evidence="15">
    <location>
        <begin position="202"/>
        <end position="212"/>
    </location>
</feature>
<feature type="domain" description="SRCR" evidence="17">
    <location>
        <begin position="254"/>
        <end position="354"/>
    </location>
</feature>
<dbReference type="GO" id="GO:0005507">
    <property type="term" value="F:copper ion binding"/>
    <property type="evidence" value="ECO:0007669"/>
    <property type="project" value="UniProtKB-UniRule"/>
</dbReference>
<protein>
    <recommendedName>
        <fullName evidence="16">Lysyl oxidase homolog</fullName>
        <ecNumber evidence="16">1.4.3.13</ecNumber>
    </recommendedName>
</protein>
<evidence type="ECO:0000256" key="8">
    <source>
        <dbReference type="ARBA" id="ARBA00022737"/>
    </source>
</evidence>
<evidence type="ECO:0000256" key="6">
    <source>
        <dbReference type="ARBA" id="ARBA00022723"/>
    </source>
</evidence>
<feature type="disulfide bond" evidence="15">
    <location>
        <begin position="440"/>
        <end position="450"/>
    </location>
</feature>
<dbReference type="GO" id="GO:0016020">
    <property type="term" value="C:membrane"/>
    <property type="evidence" value="ECO:0007669"/>
    <property type="project" value="InterPro"/>
</dbReference>
<dbReference type="PROSITE" id="PS00420">
    <property type="entry name" value="SRCR_1"/>
    <property type="match status" value="1"/>
</dbReference>
<feature type="domain" description="SRCR" evidence="17">
    <location>
        <begin position="364"/>
        <end position="472"/>
    </location>
</feature>